<feature type="compositionally biased region" description="Polar residues" evidence="13">
    <location>
        <begin position="7"/>
        <end position="35"/>
    </location>
</feature>
<evidence type="ECO:0000313" key="15">
    <source>
        <dbReference type="EnsemblPlants" id="Pp3c16_25560V3.1"/>
    </source>
</evidence>
<protein>
    <recommendedName>
        <fullName evidence="10">Dynein axonemal intermediate chain 4</fullName>
    </recommendedName>
    <alternativeName>
        <fullName evidence="11">WD repeat-containing protein 78</fullName>
    </alternativeName>
</protein>
<dbReference type="GO" id="GO:0045503">
    <property type="term" value="F:dynein light chain binding"/>
    <property type="evidence" value="ECO:0000318"/>
    <property type="project" value="GO_Central"/>
</dbReference>
<evidence type="ECO:0000256" key="3">
    <source>
        <dbReference type="ARBA" id="ARBA00022574"/>
    </source>
</evidence>
<evidence type="ECO:0000256" key="13">
    <source>
        <dbReference type="SAM" id="MobiDB-lite"/>
    </source>
</evidence>
<dbReference type="SUPFAM" id="SSF50978">
    <property type="entry name" value="WD40 repeat-like"/>
    <property type="match status" value="1"/>
</dbReference>
<feature type="region of interest" description="Disordered" evidence="13">
    <location>
        <begin position="1"/>
        <end position="137"/>
    </location>
</feature>
<evidence type="ECO:0000256" key="9">
    <source>
        <dbReference type="ARBA" id="ARBA00024190"/>
    </source>
</evidence>
<evidence type="ECO:0000313" key="14">
    <source>
        <dbReference type="EMBL" id="PNR38334.1"/>
    </source>
</evidence>
<dbReference type="AlphaFoldDB" id="A0A2K1J9Y3"/>
<keyword evidence="8" id="KW-0966">Cell projection</keyword>
<evidence type="ECO:0000256" key="1">
    <source>
        <dbReference type="ARBA" id="ARBA00004611"/>
    </source>
</evidence>
<dbReference type="GO" id="GO:0120293">
    <property type="term" value="C:dynein axonemal particle"/>
    <property type="evidence" value="ECO:0007669"/>
    <property type="project" value="UniProtKB-SubCell"/>
</dbReference>
<keyword evidence="16" id="KW-1185">Reference proteome</keyword>
<dbReference type="InterPro" id="IPR015943">
    <property type="entry name" value="WD40/YVTN_repeat-like_dom_sf"/>
</dbReference>
<dbReference type="Proteomes" id="UP000006727">
    <property type="component" value="Chromosome 16"/>
</dbReference>
<dbReference type="InterPro" id="IPR001680">
    <property type="entry name" value="WD40_rpt"/>
</dbReference>
<feature type="repeat" description="WD" evidence="12">
    <location>
        <begin position="781"/>
        <end position="814"/>
    </location>
</feature>
<name>A0A2K1J9Y3_PHYPA</name>
<evidence type="ECO:0000256" key="10">
    <source>
        <dbReference type="ARBA" id="ARBA00040002"/>
    </source>
</evidence>
<keyword evidence="7" id="KW-0206">Cytoskeleton</keyword>
<dbReference type="PANTHER" id="PTHR12442:SF12">
    <property type="entry name" value="DYNEIN AXONEMAL INTERMEDIATE CHAIN 4"/>
    <property type="match status" value="1"/>
</dbReference>
<evidence type="ECO:0000256" key="6">
    <source>
        <dbReference type="ARBA" id="ARBA00023069"/>
    </source>
</evidence>
<dbReference type="InterPro" id="IPR050687">
    <property type="entry name" value="Dynein_IC"/>
</dbReference>
<dbReference type="GO" id="GO:0005858">
    <property type="term" value="C:axonemal dynein complex"/>
    <property type="evidence" value="ECO:0000318"/>
    <property type="project" value="GO_Central"/>
</dbReference>
<keyword evidence="3 12" id="KW-0853">WD repeat</keyword>
<dbReference type="InterPro" id="IPR036322">
    <property type="entry name" value="WD40_repeat_dom_sf"/>
</dbReference>
<accession>A0A2K1J9Y3</accession>
<evidence type="ECO:0000256" key="5">
    <source>
        <dbReference type="ARBA" id="ARBA00022846"/>
    </source>
</evidence>
<evidence type="ECO:0000256" key="11">
    <source>
        <dbReference type="ARBA" id="ARBA00041557"/>
    </source>
</evidence>
<keyword evidence="6" id="KW-0969">Cilium</keyword>
<dbReference type="PROSITE" id="PS50082">
    <property type="entry name" value="WD_REPEATS_2"/>
    <property type="match status" value="1"/>
</dbReference>
<dbReference type="PANTHER" id="PTHR12442">
    <property type="entry name" value="DYNEIN INTERMEDIATE CHAIN"/>
    <property type="match status" value="1"/>
</dbReference>
<dbReference type="EnsemblPlants" id="Pp3c16_25560V3.1">
    <property type="protein sequence ID" value="Pp3c16_25560V3.1"/>
    <property type="gene ID" value="Pp3c16_25560"/>
</dbReference>
<dbReference type="PaxDb" id="3218-PP1S4_436V6.2"/>
<evidence type="ECO:0000313" key="16">
    <source>
        <dbReference type="Proteomes" id="UP000006727"/>
    </source>
</evidence>
<dbReference type="Gene3D" id="2.130.10.10">
    <property type="entry name" value="YVTN repeat-like/Quinoprotein amine dehydrogenase"/>
    <property type="match status" value="1"/>
</dbReference>
<dbReference type="PROSITE" id="PS50294">
    <property type="entry name" value="WD_REPEATS_REGION"/>
    <property type="match status" value="1"/>
</dbReference>
<dbReference type="GO" id="GO:0045504">
    <property type="term" value="F:dynein heavy chain binding"/>
    <property type="evidence" value="ECO:0000318"/>
    <property type="project" value="GO_Central"/>
</dbReference>
<reference evidence="14 16" key="2">
    <citation type="journal article" date="2018" name="Plant J.">
        <title>The Physcomitrella patens chromosome-scale assembly reveals moss genome structure and evolution.</title>
        <authorList>
            <person name="Lang D."/>
            <person name="Ullrich K.K."/>
            <person name="Murat F."/>
            <person name="Fuchs J."/>
            <person name="Jenkins J."/>
            <person name="Haas F.B."/>
            <person name="Piednoel M."/>
            <person name="Gundlach H."/>
            <person name="Van Bel M."/>
            <person name="Meyberg R."/>
            <person name="Vives C."/>
            <person name="Morata J."/>
            <person name="Symeonidi A."/>
            <person name="Hiss M."/>
            <person name="Muchero W."/>
            <person name="Kamisugi Y."/>
            <person name="Saleh O."/>
            <person name="Blanc G."/>
            <person name="Decker E.L."/>
            <person name="van Gessel N."/>
            <person name="Grimwood J."/>
            <person name="Hayes R.D."/>
            <person name="Graham S.W."/>
            <person name="Gunter L.E."/>
            <person name="McDaniel S.F."/>
            <person name="Hoernstein S.N.W."/>
            <person name="Larsson A."/>
            <person name="Li F.W."/>
            <person name="Perroud P.F."/>
            <person name="Phillips J."/>
            <person name="Ranjan P."/>
            <person name="Rokshar D.S."/>
            <person name="Rothfels C.J."/>
            <person name="Schneider L."/>
            <person name="Shu S."/>
            <person name="Stevenson D.W."/>
            <person name="Thummler F."/>
            <person name="Tillich M."/>
            <person name="Villarreal Aguilar J.C."/>
            <person name="Widiez T."/>
            <person name="Wong G.K."/>
            <person name="Wymore A."/>
            <person name="Zhang Y."/>
            <person name="Zimmer A.D."/>
            <person name="Quatrano R.S."/>
            <person name="Mayer K.F.X."/>
            <person name="Goodstein D."/>
            <person name="Casacuberta J.M."/>
            <person name="Vandepoele K."/>
            <person name="Reski R."/>
            <person name="Cuming A.C."/>
            <person name="Tuskan G.A."/>
            <person name="Maumus F."/>
            <person name="Salse J."/>
            <person name="Schmutz J."/>
            <person name="Rensing S.A."/>
        </authorList>
    </citation>
    <scope>NUCLEOTIDE SEQUENCE [LARGE SCALE GENOMIC DNA]</scope>
    <source>
        <strain evidence="15 16">cv. Gransden 2004</strain>
    </source>
</reference>
<comment type="subcellular location">
    <subcellularLocation>
        <location evidence="1">Cytoplasm</location>
        <location evidence="1">Cytoskeleton</location>
        <location evidence="1">Flagellum axoneme</location>
    </subcellularLocation>
    <subcellularLocation>
        <location evidence="9">Dynein axonemal particle</location>
    </subcellularLocation>
</comment>
<sequence length="823" mass="90607">MAENETRVSSTGSGVRKSANGTPKRSLSTRISGEATSEYVRGGMLALPLGQREDNRQSFNAAKARADAAAMSGLTSSRTSTHPSSRRQSGSSQISFSSKGSGRPGQRGAKKKKKAQDDPIQVFNEDGKDVTPKPLSSVKPTVINERFMSLTVQTAEDIEFQHSAPAYSRTGYTVTSTAGELTPETIELGTDLELGESDGQESRRSNRFRGYGFVETPRYSKRKYVIVPAPIIHPTALKDLERPVSIIITESENQIMMSMRGHNLNSTYDIIHTVLNRNEKYAQLLQTKHGSDNFNQNTTQTLFSLLKNKEAQASAFSTRSNSVQVNSWGIADSVAGKVKTDQHQPWKVVPHGSKDTKNKNPTTAVVILPELFTDLDGPNGSPITSPPDSKRQSMASRRGSTLGGQSRRQSASKRTSVASRRASTSGGMSQGQGLDDVIRLMSPVSIVTGAGSVGDSQGSEPVQSEVDISKIPGLFKALEHVERACVLNTYHDKLLGYMNFRAREVEPPPEPDKVENPVLKKKTKKVKPEASLYPLAALKEFEEKEDVTLKVILPQLEDSTATVHSLWEFQCDLTDGRNISCMTWNKANLNLIAVGYGEFEFGKQRDGMIAFWSLKNPRYPHATIPTLSGVTSLDFATSSPSLLAVGFYNGNVAIYDVRNPRDTEPMVKSSFATGKHADPVWKVQWVDHTAEHGEALVSISTDGRVSQWSIKKDLEFVNLMKLKKVPSQNKGAQPQPFISRRSAGLCFEFSKKDAGIYIVGTEEGPIYKCDRSYSEQYMMIYTGHNGPVYQVRWSPFMPSLFLSCSADWTTRLWSEDQVSVSES</sequence>
<feature type="compositionally biased region" description="Low complexity" evidence="13">
    <location>
        <begin position="61"/>
        <end position="107"/>
    </location>
</feature>
<evidence type="ECO:0000256" key="4">
    <source>
        <dbReference type="ARBA" id="ARBA00022737"/>
    </source>
</evidence>
<dbReference type="EMBL" id="ABEU02000016">
    <property type="protein sequence ID" value="PNR38334.1"/>
    <property type="molecule type" value="Genomic_DNA"/>
</dbReference>
<keyword evidence="5" id="KW-0282">Flagellum</keyword>
<feature type="compositionally biased region" description="Low complexity" evidence="13">
    <location>
        <begin position="412"/>
        <end position="425"/>
    </location>
</feature>
<reference evidence="15" key="3">
    <citation type="submission" date="2020-12" db="UniProtKB">
        <authorList>
            <consortium name="EnsemblPlants"/>
        </authorList>
    </citation>
    <scope>IDENTIFICATION</scope>
</reference>
<gene>
    <name evidence="15" type="primary">LOC112293441</name>
    <name evidence="14" type="ORF">PHYPA_021445</name>
</gene>
<dbReference type="Gramene" id="Pp3c16_25560V3.1">
    <property type="protein sequence ID" value="Pp3c16_25560V3.1"/>
    <property type="gene ID" value="Pp3c16_25560"/>
</dbReference>
<keyword evidence="2" id="KW-0963">Cytoplasm</keyword>
<dbReference type="Pfam" id="PF00400">
    <property type="entry name" value="WD40"/>
    <property type="match status" value="1"/>
</dbReference>
<reference evidence="14 16" key="1">
    <citation type="journal article" date="2008" name="Science">
        <title>The Physcomitrella genome reveals evolutionary insights into the conquest of land by plants.</title>
        <authorList>
            <person name="Rensing S."/>
            <person name="Lang D."/>
            <person name="Zimmer A."/>
            <person name="Terry A."/>
            <person name="Salamov A."/>
            <person name="Shapiro H."/>
            <person name="Nishiyama T."/>
            <person name="Perroud P.-F."/>
            <person name="Lindquist E."/>
            <person name="Kamisugi Y."/>
            <person name="Tanahashi T."/>
            <person name="Sakakibara K."/>
            <person name="Fujita T."/>
            <person name="Oishi K."/>
            <person name="Shin-I T."/>
            <person name="Kuroki Y."/>
            <person name="Toyoda A."/>
            <person name="Suzuki Y."/>
            <person name="Hashimoto A."/>
            <person name="Yamaguchi K."/>
            <person name="Sugano A."/>
            <person name="Kohara Y."/>
            <person name="Fujiyama A."/>
            <person name="Anterola A."/>
            <person name="Aoki S."/>
            <person name="Ashton N."/>
            <person name="Barbazuk W.B."/>
            <person name="Barker E."/>
            <person name="Bennetzen J."/>
            <person name="Bezanilla M."/>
            <person name="Blankenship R."/>
            <person name="Cho S.H."/>
            <person name="Dutcher S."/>
            <person name="Estelle M."/>
            <person name="Fawcett J.A."/>
            <person name="Gundlach H."/>
            <person name="Hanada K."/>
            <person name="Heyl A."/>
            <person name="Hicks K.A."/>
            <person name="Hugh J."/>
            <person name="Lohr M."/>
            <person name="Mayer K."/>
            <person name="Melkozernov A."/>
            <person name="Murata T."/>
            <person name="Nelson D."/>
            <person name="Pils B."/>
            <person name="Prigge M."/>
            <person name="Reiss B."/>
            <person name="Renner T."/>
            <person name="Rombauts S."/>
            <person name="Rushton P."/>
            <person name="Sanderfoot A."/>
            <person name="Schween G."/>
            <person name="Shiu S.-H."/>
            <person name="Stueber K."/>
            <person name="Theodoulou F.L."/>
            <person name="Tu H."/>
            <person name="Van de Peer Y."/>
            <person name="Verrier P.J."/>
            <person name="Waters E."/>
            <person name="Wood A."/>
            <person name="Yang L."/>
            <person name="Cove D."/>
            <person name="Cuming A."/>
            <person name="Hasebe M."/>
            <person name="Lucas S."/>
            <person name="Mishler D.B."/>
            <person name="Reski R."/>
            <person name="Grigoriev I."/>
            <person name="Quatrano R.S."/>
            <person name="Boore J.L."/>
        </authorList>
    </citation>
    <scope>NUCLEOTIDE SEQUENCE [LARGE SCALE GENOMIC DNA]</scope>
    <source>
        <strain evidence="15 16">cv. Gransden 2004</strain>
    </source>
</reference>
<feature type="compositionally biased region" description="Polar residues" evidence="13">
    <location>
        <begin position="381"/>
        <end position="409"/>
    </location>
</feature>
<proteinExistence type="predicted"/>
<evidence type="ECO:0000256" key="12">
    <source>
        <dbReference type="PROSITE-ProRule" id="PRU00221"/>
    </source>
</evidence>
<dbReference type="Gramene" id="Pp3c16_25571V3.1">
    <property type="protein sequence ID" value="Pp3c16_25571V3.1"/>
    <property type="gene ID" value="Pp3c16_25571"/>
</dbReference>
<evidence type="ECO:0000256" key="8">
    <source>
        <dbReference type="ARBA" id="ARBA00023273"/>
    </source>
</evidence>
<feature type="region of interest" description="Disordered" evidence="13">
    <location>
        <begin position="339"/>
        <end position="433"/>
    </location>
</feature>
<dbReference type="STRING" id="3218.A0A2K1J9Y3"/>
<organism evidence="14">
    <name type="scientific">Physcomitrium patens</name>
    <name type="common">Spreading-leaved earth moss</name>
    <name type="synonym">Physcomitrella patens</name>
    <dbReference type="NCBI Taxonomy" id="3218"/>
    <lineage>
        <taxon>Eukaryota</taxon>
        <taxon>Viridiplantae</taxon>
        <taxon>Streptophyta</taxon>
        <taxon>Embryophyta</taxon>
        <taxon>Bryophyta</taxon>
        <taxon>Bryophytina</taxon>
        <taxon>Bryopsida</taxon>
        <taxon>Funariidae</taxon>
        <taxon>Funariales</taxon>
        <taxon>Funariaceae</taxon>
        <taxon>Physcomitrium</taxon>
    </lineage>
</organism>
<dbReference type="GO" id="GO:0003341">
    <property type="term" value="P:cilium movement"/>
    <property type="evidence" value="ECO:0000318"/>
    <property type="project" value="GO_Central"/>
</dbReference>
<dbReference type="EnsemblPlants" id="Pp3c16_25571V3.1">
    <property type="protein sequence ID" value="Pp3c16_25571V3.1"/>
    <property type="gene ID" value="Pp3c16_25571"/>
</dbReference>
<evidence type="ECO:0000256" key="7">
    <source>
        <dbReference type="ARBA" id="ARBA00023212"/>
    </source>
</evidence>
<dbReference type="SMART" id="SM00320">
    <property type="entry name" value="WD40"/>
    <property type="match status" value="3"/>
</dbReference>
<evidence type="ECO:0000256" key="2">
    <source>
        <dbReference type="ARBA" id="ARBA00022490"/>
    </source>
</evidence>
<keyword evidence="4" id="KW-0677">Repeat</keyword>